<protein>
    <recommendedName>
        <fullName evidence="4">DUF4345 domain-containing protein</fullName>
    </recommendedName>
</protein>
<proteinExistence type="predicted"/>
<feature type="transmembrane region" description="Helical" evidence="1">
    <location>
        <begin position="108"/>
        <end position="129"/>
    </location>
</feature>
<evidence type="ECO:0000256" key="1">
    <source>
        <dbReference type="SAM" id="Phobius"/>
    </source>
</evidence>
<feature type="transmembrane region" description="Helical" evidence="1">
    <location>
        <begin position="43"/>
        <end position="62"/>
    </location>
</feature>
<dbReference type="Proteomes" id="UP000253570">
    <property type="component" value="Unassembled WGS sequence"/>
</dbReference>
<accession>A0A368DMC0</accession>
<keyword evidence="1" id="KW-0472">Membrane</keyword>
<keyword evidence="1" id="KW-0812">Transmembrane</keyword>
<feature type="transmembrane region" description="Helical" evidence="1">
    <location>
        <begin position="69"/>
        <end position="88"/>
    </location>
</feature>
<sequence length="139" mass="15351">MHFQVKLLVFATGWMVFRAVGSALFLTLGAIGSDRSASSDWTIAFLGDFVIGSTALFLAYNIWKKPSALLWGILLAWNAVGIFDLFGALSHSFSAPFSPFPEIGINEISIRTILSLNTLIQFVALLLMFRPEVKAYFKV</sequence>
<organism evidence="2 3">
    <name type="scientific">PS1 clade bacterium</name>
    <dbReference type="NCBI Taxonomy" id="2175152"/>
    <lineage>
        <taxon>Bacteria</taxon>
        <taxon>Pseudomonadati</taxon>
        <taxon>Pseudomonadota</taxon>
        <taxon>Alphaproteobacteria</taxon>
        <taxon>PS1 clade</taxon>
    </lineage>
</organism>
<name>A0A368DMC0_9PROT</name>
<gene>
    <name evidence="2" type="ORF">DBW71_05515</name>
</gene>
<dbReference type="AlphaFoldDB" id="A0A368DMC0"/>
<evidence type="ECO:0008006" key="4">
    <source>
        <dbReference type="Google" id="ProtNLM"/>
    </source>
</evidence>
<feature type="transmembrane region" description="Helical" evidence="1">
    <location>
        <begin position="7"/>
        <end position="31"/>
    </location>
</feature>
<dbReference type="EMBL" id="QOQD01000014">
    <property type="protein sequence ID" value="RCL72486.1"/>
    <property type="molecule type" value="Genomic_DNA"/>
</dbReference>
<evidence type="ECO:0000313" key="2">
    <source>
        <dbReference type="EMBL" id="RCL72486.1"/>
    </source>
</evidence>
<reference evidence="2 3" key="1">
    <citation type="journal article" date="2018" name="Microbiome">
        <title>Fine metagenomic profile of the Mediterranean stratified and mixed water columns revealed by assembly and recruitment.</title>
        <authorList>
            <person name="Haro-Moreno J.M."/>
            <person name="Lopez-Perez M."/>
            <person name="De La Torre J.R."/>
            <person name="Picazo A."/>
            <person name="Camacho A."/>
            <person name="Rodriguez-Valera F."/>
        </authorList>
    </citation>
    <scope>NUCLEOTIDE SEQUENCE [LARGE SCALE GENOMIC DNA]</scope>
    <source>
        <strain evidence="2">MED-G57</strain>
    </source>
</reference>
<keyword evidence="1" id="KW-1133">Transmembrane helix</keyword>
<evidence type="ECO:0000313" key="3">
    <source>
        <dbReference type="Proteomes" id="UP000253570"/>
    </source>
</evidence>
<comment type="caution">
    <text evidence="2">The sequence shown here is derived from an EMBL/GenBank/DDBJ whole genome shotgun (WGS) entry which is preliminary data.</text>
</comment>